<dbReference type="AlphaFoldDB" id="A0A6A6TI49"/>
<dbReference type="PANTHER" id="PTHR41517">
    <property type="entry name" value="1,2-DIOXYGENASE PROTEIN-RELATED"/>
    <property type="match status" value="1"/>
</dbReference>
<protein>
    <submittedName>
        <fullName evidence="4">Gentisate 1,2-dioxygenase</fullName>
    </submittedName>
</protein>
<dbReference type="InterPro" id="IPR047183">
    <property type="entry name" value="GDO-like"/>
</dbReference>
<sequence length="308" mass="34668">MEQYLAGLPSKNLKPLWNRMNAMVPPSPNPTAKPYMWKYSTSLPDLETAARLVPEEQAERRVLMLVNPSMPPPHTTDTIYGGLQIVNPGETAPAHRHIAFACRFIMDGEGFTAVEGKKMPLKRGDVVVTPTWHWHDHGNESDKPVIWLDMLNLPLFTYARVHFAEGYAEKRYPSTPADVSDWRHPWGPVESELRSQSGDHALYHYKTKDGKPLSTTLGMQAELISPGKSSSVSQDSSSFIYHCYEGKGHTVIETPSGETHTFNWESRDTFAVPTWSKIQHFNDSDKEEAYLVAVNDGPLLDLLGLRLQ</sequence>
<dbReference type="GO" id="GO:0051213">
    <property type="term" value="F:dioxygenase activity"/>
    <property type="evidence" value="ECO:0007669"/>
    <property type="project" value="UniProtKB-KW"/>
</dbReference>
<organism evidence="4 5">
    <name type="scientific">Lophiostoma macrostomum CBS 122681</name>
    <dbReference type="NCBI Taxonomy" id="1314788"/>
    <lineage>
        <taxon>Eukaryota</taxon>
        <taxon>Fungi</taxon>
        <taxon>Dikarya</taxon>
        <taxon>Ascomycota</taxon>
        <taxon>Pezizomycotina</taxon>
        <taxon>Dothideomycetes</taxon>
        <taxon>Pleosporomycetidae</taxon>
        <taxon>Pleosporales</taxon>
        <taxon>Lophiostomataceae</taxon>
        <taxon>Lophiostoma</taxon>
    </lineage>
</organism>
<proteinExistence type="predicted"/>
<evidence type="ECO:0000313" key="4">
    <source>
        <dbReference type="EMBL" id="KAF2658598.1"/>
    </source>
</evidence>
<feature type="domain" description="Cupin type-2" evidence="3">
    <location>
        <begin position="83"/>
        <end position="150"/>
    </location>
</feature>
<dbReference type="InterPro" id="IPR014710">
    <property type="entry name" value="RmlC-like_jellyroll"/>
</dbReference>
<dbReference type="Pfam" id="PF07883">
    <property type="entry name" value="Cupin_2"/>
    <property type="match status" value="1"/>
</dbReference>
<gene>
    <name evidence="4" type="ORF">K491DRAFT_676204</name>
</gene>
<dbReference type="Proteomes" id="UP000799324">
    <property type="component" value="Unassembled WGS sequence"/>
</dbReference>
<keyword evidence="1 4" id="KW-0223">Dioxygenase</keyword>
<evidence type="ECO:0000259" key="3">
    <source>
        <dbReference type="Pfam" id="PF07883"/>
    </source>
</evidence>
<name>A0A6A6TI49_9PLEO</name>
<evidence type="ECO:0000256" key="1">
    <source>
        <dbReference type="ARBA" id="ARBA00022964"/>
    </source>
</evidence>
<evidence type="ECO:0000256" key="2">
    <source>
        <dbReference type="ARBA" id="ARBA00023002"/>
    </source>
</evidence>
<dbReference type="PANTHER" id="PTHR41517:SF1">
    <property type="entry name" value="CUPIN"/>
    <property type="match status" value="1"/>
</dbReference>
<dbReference type="OrthoDB" id="2205143at2759"/>
<evidence type="ECO:0000313" key="5">
    <source>
        <dbReference type="Proteomes" id="UP000799324"/>
    </source>
</evidence>
<accession>A0A6A6TI49</accession>
<dbReference type="EMBL" id="MU004313">
    <property type="protein sequence ID" value="KAF2658598.1"/>
    <property type="molecule type" value="Genomic_DNA"/>
</dbReference>
<keyword evidence="2" id="KW-0560">Oxidoreductase</keyword>
<keyword evidence="5" id="KW-1185">Reference proteome</keyword>
<dbReference type="InterPro" id="IPR013096">
    <property type="entry name" value="Cupin_2"/>
</dbReference>
<dbReference type="CDD" id="cd02216">
    <property type="entry name" value="cupin_GDO-like_N"/>
    <property type="match status" value="1"/>
</dbReference>
<dbReference type="InterPro" id="IPR011051">
    <property type="entry name" value="RmlC_Cupin_sf"/>
</dbReference>
<dbReference type="SUPFAM" id="SSF51182">
    <property type="entry name" value="RmlC-like cupins"/>
    <property type="match status" value="1"/>
</dbReference>
<reference evidence="4" key="1">
    <citation type="journal article" date="2020" name="Stud. Mycol.">
        <title>101 Dothideomycetes genomes: a test case for predicting lifestyles and emergence of pathogens.</title>
        <authorList>
            <person name="Haridas S."/>
            <person name="Albert R."/>
            <person name="Binder M."/>
            <person name="Bloem J."/>
            <person name="Labutti K."/>
            <person name="Salamov A."/>
            <person name="Andreopoulos B."/>
            <person name="Baker S."/>
            <person name="Barry K."/>
            <person name="Bills G."/>
            <person name="Bluhm B."/>
            <person name="Cannon C."/>
            <person name="Castanera R."/>
            <person name="Culley D."/>
            <person name="Daum C."/>
            <person name="Ezra D."/>
            <person name="Gonzalez J."/>
            <person name="Henrissat B."/>
            <person name="Kuo A."/>
            <person name="Liang C."/>
            <person name="Lipzen A."/>
            <person name="Lutzoni F."/>
            <person name="Magnuson J."/>
            <person name="Mondo S."/>
            <person name="Nolan M."/>
            <person name="Ohm R."/>
            <person name="Pangilinan J."/>
            <person name="Park H.-J."/>
            <person name="Ramirez L."/>
            <person name="Alfaro M."/>
            <person name="Sun H."/>
            <person name="Tritt A."/>
            <person name="Yoshinaga Y."/>
            <person name="Zwiers L.-H."/>
            <person name="Turgeon B."/>
            <person name="Goodwin S."/>
            <person name="Spatafora J."/>
            <person name="Crous P."/>
            <person name="Grigoriev I."/>
        </authorList>
    </citation>
    <scope>NUCLEOTIDE SEQUENCE</scope>
    <source>
        <strain evidence="4">CBS 122681</strain>
    </source>
</reference>
<dbReference type="Gene3D" id="2.60.120.10">
    <property type="entry name" value="Jelly Rolls"/>
    <property type="match status" value="1"/>
</dbReference>